<accession>A0A5C3LE47</accession>
<reference evidence="4 5" key="1">
    <citation type="journal article" date="2019" name="Nat. Ecol. Evol.">
        <title>Megaphylogeny resolves global patterns of mushroom evolution.</title>
        <authorList>
            <person name="Varga T."/>
            <person name="Krizsan K."/>
            <person name="Foldi C."/>
            <person name="Dima B."/>
            <person name="Sanchez-Garcia M."/>
            <person name="Sanchez-Ramirez S."/>
            <person name="Szollosi G.J."/>
            <person name="Szarkandi J.G."/>
            <person name="Papp V."/>
            <person name="Albert L."/>
            <person name="Andreopoulos W."/>
            <person name="Angelini C."/>
            <person name="Antonin V."/>
            <person name="Barry K.W."/>
            <person name="Bougher N.L."/>
            <person name="Buchanan P."/>
            <person name="Buyck B."/>
            <person name="Bense V."/>
            <person name="Catcheside P."/>
            <person name="Chovatia M."/>
            <person name="Cooper J."/>
            <person name="Damon W."/>
            <person name="Desjardin D."/>
            <person name="Finy P."/>
            <person name="Geml J."/>
            <person name="Haridas S."/>
            <person name="Hughes K."/>
            <person name="Justo A."/>
            <person name="Karasinski D."/>
            <person name="Kautmanova I."/>
            <person name="Kiss B."/>
            <person name="Kocsube S."/>
            <person name="Kotiranta H."/>
            <person name="LaButti K.M."/>
            <person name="Lechner B.E."/>
            <person name="Liimatainen K."/>
            <person name="Lipzen A."/>
            <person name="Lukacs Z."/>
            <person name="Mihaltcheva S."/>
            <person name="Morgado L.N."/>
            <person name="Niskanen T."/>
            <person name="Noordeloos M.E."/>
            <person name="Ohm R.A."/>
            <person name="Ortiz-Santana B."/>
            <person name="Ovrebo C."/>
            <person name="Racz N."/>
            <person name="Riley R."/>
            <person name="Savchenko A."/>
            <person name="Shiryaev A."/>
            <person name="Soop K."/>
            <person name="Spirin V."/>
            <person name="Szebenyi C."/>
            <person name="Tomsovsky M."/>
            <person name="Tulloss R.E."/>
            <person name="Uehling J."/>
            <person name="Grigoriev I.V."/>
            <person name="Vagvolgyi C."/>
            <person name="Papp T."/>
            <person name="Martin F.M."/>
            <person name="Miettinen O."/>
            <person name="Hibbett D.S."/>
            <person name="Nagy L.G."/>
        </authorList>
    </citation>
    <scope>NUCLEOTIDE SEQUENCE [LARGE SCALE GENOMIC DNA]</scope>
    <source>
        <strain evidence="4 5">CBS 121175</strain>
    </source>
</reference>
<sequence length="233" mass="25859">MPRVRVHLARHGETAENRLRIFQGQLDTQLNEEGLTQARILAEALKDVPFSLGFASDLSRAKKTASEVLRIHPNSVLTTDSRLRERFMGNLQGLEFTKERVRSIAKDDTIESKEELSKRGIDWWKSTIIPLAIPQTRSGENSIETVEVLAVSHGAFILTLLNSMLQEGLATYAYQLPLAQCLNTSISILELESLEAPAVLVKHADIGHLLKPRVQEVVQDNVDDVAIGGSKSE</sequence>
<feature type="binding site" evidence="3">
    <location>
        <begin position="10"/>
        <end position="17"/>
    </location>
    <ligand>
        <name>substrate</name>
    </ligand>
</feature>
<gene>
    <name evidence="4" type="ORF">FA15DRAFT_684447</name>
</gene>
<evidence type="ECO:0000256" key="2">
    <source>
        <dbReference type="PIRSR" id="PIRSR613078-1"/>
    </source>
</evidence>
<dbReference type="InterPro" id="IPR051695">
    <property type="entry name" value="Phosphoglycerate_Mutase"/>
</dbReference>
<dbReference type="EMBL" id="ML210147">
    <property type="protein sequence ID" value="TFK30206.1"/>
    <property type="molecule type" value="Genomic_DNA"/>
</dbReference>
<dbReference type="AlphaFoldDB" id="A0A5C3LE47"/>
<dbReference type="GO" id="GO:0004331">
    <property type="term" value="F:fructose-2,6-bisphosphate 2-phosphatase activity"/>
    <property type="evidence" value="ECO:0007669"/>
    <property type="project" value="TreeGrafter"/>
</dbReference>
<evidence type="ECO:0000256" key="3">
    <source>
        <dbReference type="PIRSR" id="PIRSR613078-2"/>
    </source>
</evidence>
<protein>
    <submittedName>
        <fullName evidence="4">Phosphoglycerate mutase-like protein</fullName>
    </submittedName>
</protein>
<evidence type="ECO:0000313" key="5">
    <source>
        <dbReference type="Proteomes" id="UP000307440"/>
    </source>
</evidence>
<dbReference type="SMART" id="SM00855">
    <property type="entry name" value="PGAM"/>
    <property type="match status" value="1"/>
</dbReference>
<dbReference type="GO" id="GO:0005829">
    <property type="term" value="C:cytosol"/>
    <property type="evidence" value="ECO:0007669"/>
    <property type="project" value="TreeGrafter"/>
</dbReference>
<dbReference type="PROSITE" id="PS00175">
    <property type="entry name" value="PG_MUTASE"/>
    <property type="match status" value="1"/>
</dbReference>
<dbReference type="PANTHER" id="PTHR46517">
    <property type="entry name" value="FRUCTOSE-2,6-BISPHOSPHATASE TIGAR"/>
    <property type="match status" value="1"/>
</dbReference>
<dbReference type="Pfam" id="PF00300">
    <property type="entry name" value="His_Phos_1"/>
    <property type="match status" value="1"/>
</dbReference>
<dbReference type="OrthoDB" id="354304at2759"/>
<dbReference type="STRING" id="230819.A0A5C3LE47"/>
<feature type="binding site" evidence="3">
    <location>
        <position position="60"/>
    </location>
    <ligand>
        <name>substrate</name>
    </ligand>
</feature>
<dbReference type="GO" id="GO:0043456">
    <property type="term" value="P:regulation of pentose-phosphate shunt"/>
    <property type="evidence" value="ECO:0007669"/>
    <property type="project" value="TreeGrafter"/>
</dbReference>
<dbReference type="InterPro" id="IPR001345">
    <property type="entry name" value="PG/BPGM_mutase_AS"/>
</dbReference>
<dbReference type="GO" id="GO:0045820">
    <property type="term" value="P:negative regulation of glycolytic process"/>
    <property type="evidence" value="ECO:0007669"/>
    <property type="project" value="TreeGrafter"/>
</dbReference>
<dbReference type="Gene3D" id="3.40.50.1240">
    <property type="entry name" value="Phosphoglycerate mutase-like"/>
    <property type="match status" value="1"/>
</dbReference>
<dbReference type="PANTHER" id="PTHR46517:SF1">
    <property type="entry name" value="FRUCTOSE-2,6-BISPHOSPHATASE TIGAR"/>
    <property type="match status" value="1"/>
</dbReference>
<keyword evidence="5" id="KW-1185">Reference proteome</keyword>
<dbReference type="InterPro" id="IPR013078">
    <property type="entry name" value="His_Pase_superF_clade-1"/>
</dbReference>
<evidence type="ECO:0000256" key="1">
    <source>
        <dbReference type="ARBA" id="ARBA00022801"/>
    </source>
</evidence>
<feature type="active site" description="Tele-phosphohistidine intermediate" evidence="2">
    <location>
        <position position="11"/>
    </location>
</feature>
<dbReference type="InterPro" id="IPR029033">
    <property type="entry name" value="His_PPase_superfam"/>
</dbReference>
<dbReference type="SUPFAM" id="SSF53254">
    <property type="entry name" value="Phosphoglycerate mutase-like"/>
    <property type="match status" value="1"/>
</dbReference>
<feature type="active site" description="Proton donor/acceptor" evidence="2">
    <location>
        <position position="85"/>
    </location>
</feature>
<keyword evidence="1" id="KW-0378">Hydrolase</keyword>
<name>A0A5C3LE47_COPMA</name>
<proteinExistence type="predicted"/>
<dbReference type="Proteomes" id="UP000307440">
    <property type="component" value="Unassembled WGS sequence"/>
</dbReference>
<organism evidence="4 5">
    <name type="scientific">Coprinopsis marcescibilis</name>
    <name type="common">Agaric fungus</name>
    <name type="synonym">Psathyrella marcescibilis</name>
    <dbReference type="NCBI Taxonomy" id="230819"/>
    <lineage>
        <taxon>Eukaryota</taxon>
        <taxon>Fungi</taxon>
        <taxon>Dikarya</taxon>
        <taxon>Basidiomycota</taxon>
        <taxon>Agaricomycotina</taxon>
        <taxon>Agaricomycetes</taxon>
        <taxon>Agaricomycetidae</taxon>
        <taxon>Agaricales</taxon>
        <taxon>Agaricineae</taxon>
        <taxon>Psathyrellaceae</taxon>
        <taxon>Coprinopsis</taxon>
    </lineage>
</organism>
<dbReference type="CDD" id="cd07067">
    <property type="entry name" value="HP_PGM_like"/>
    <property type="match status" value="1"/>
</dbReference>
<evidence type="ECO:0000313" key="4">
    <source>
        <dbReference type="EMBL" id="TFK30206.1"/>
    </source>
</evidence>